<dbReference type="PRINTS" id="PR00410">
    <property type="entry name" value="PHEHYDRXLASE"/>
</dbReference>
<proteinExistence type="inferred from homology"/>
<dbReference type="PANTHER" id="PTHR43513">
    <property type="entry name" value="DIHYDROOROTATE DEHYDROGENASE B (NAD(+)), ELECTRON TRANSFER SUBUNIT"/>
    <property type="match status" value="1"/>
</dbReference>
<sequence>MALVNERARVLENECVGPNLHVATLSSPAIAAGIEPGQFVHMKIPGMDDHVLRRPFSVYARDAEAGVLEILYQVVGFGSARMTELAAGAEGVELIGPVGRAWQPPAEAKRALLVGGGVGAAPLFMLCEALVKNGVRTDVVLGAQTETALACRGRYEALLAEPPRCATDDGSFGREGFCISLVQEAIEEAARAGEPYGYVAVCGPEPLMKIVAGMADGADIFCELSMERRMACGIGACLSCVVDTIEGKKRACVDGPVFKAQEVVWA</sequence>
<dbReference type="CDD" id="cd06218">
    <property type="entry name" value="DHOD_e_trans"/>
    <property type="match status" value="1"/>
</dbReference>
<organism evidence="12 13">
    <name type="scientific">Raoultibacter massiliensis</name>
    <dbReference type="NCBI Taxonomy" id="1852371"/>
    <lineage>
        <taxon>Bacteria</taxon>
        <taxon>Bacillati</taxon>
        <taxon>Actinomycetota</taxon>
        <taxon>Coriobacteriia</taxon>
        <taxon>Eggerthellales</taxon>
        <taxon>Eggerthellaceae</taxon>
        <taxon>Raoultibacter</taxon>
    </lineage>
</organism>
<dbReference type="Gene3D" id="3.40.50.80">
    <property type="entry name" value="Nucleotide-binding domain of ferredoxin-NADP reductase (FNR) module"/>
    <property type="match status" value="1"/>
</dbReference>
<keyword evidence="2" id="KW-0813">Transport</keyword>
<dbReference type="Pfam" id="PF10418">
    <property type="entry name" value="DHODB_Fe-S_bind"/>
    <property type="match status" value="1"/>
</dbReference>
<dbReference type="Pfam" id="PF00175">
    <property type="entry name" value="NAD_binding_1"/>
    <property type="match status" value="1"/>
</dbReference>
<dbReference type="Pfam" id="PF00970">
    <property type="entry name" value="FAD_binding_6"/>
    <property type="match status" value="1"/>
</dbReference>
<dbReference type="Gene3D" id="2.40.30.10">
    <property type="entry name" value="Translation factors"/>
    <property type="match status" value="1"/>
</dbReference>
<keyword evidence="5" id="KW-0479">Metal-binding</keyword>
<dbReference type="InterPro" id="IPR050353">
    <property type="entry name" value="PyrK_electron_transfer"/>
</dbReference>
<keyword evidence="13" id="KW-1185">Reference proteome</keyword>
<dbReference type="RefSeq" id="WP_349227307.1">
    <property type="nucleotide sequence ID" value="NZ_JBBNOP010000004.1"/>
</dbReference>
<dbReference type="PANTHER" id="PTHR43513:SF3">
    <property type="entry name" value="DIHYDROOROTATE DEHYDROGENASE B (NAD(+)), ELECTRON TRANSFER SUBUNIT-RELATED"/>
    <property type="match status" value="1"/>
</dbReference>
<dbReference type="EMBL" id="JBBNOP010000004">
    <property type="protein sequence ID" value="MEQ3362596.1"/>
    <property type="molecule type" value="Genomic_DNA"/>
</dbReference>
<evidence type="ECO:0000256" key="2">
    <source>
        <dbReference type="ARBA" id="ARBA00022448"/>
    </source>
</evidence>
<accession>A0ABV1JBZ9</accession>
<gene>
    <name evidence="12" type="ORF">AAA083_06375</name>
</gene>
<dbReference type="Proteomes" id="UP001487305">
    <property type="component" value="Unassembled WGS sequence"/>
</dbReference>
<evidence type="ECO:0000256" key="8">
    <source>
        <dbReference type="ARBA" id="ARBA00023004"/>
    </source>
</evidence>
<evidence type="ECO:0000259" key="11">
    <source>
        <dbReference type="PROSITE" id="PS51384"/>
    </source>
</evidence>
<dbReference type="PIRSF" id="PIRSF006816">
    <property type="entry name" value="Cyc3_hyd_g"/>
    <property type="match status" value="1"/>
</dbReference>
<evidence type="ECO:0000256" key="9">
    <source>
        <dbReference type="ARBA" id="ARBA00023014"/>
    </source>
</evidence>
<evidence type="ECO:0000313" key="13">
    <source>
        <dbReference type="Proteomes" id="UP001487305"/>
    </source>
</evidence>
<keyword evidence="8" id="KW-0408">Iron</keyword>
<keyword evidence="6" id="KW-0274">FAD</keyword>
<dbReference type="InterPro" id="IPR017927">
    <property type="entry name" value="FAD-bd_FR_type"/>
</dbReference>
<evidence type="ECO:0000256" key="3">
    <source>
        <dbReference type="ARBA" id="ARBA00022630"/>
    </source>
</evidence>
<reference evidence="12 13" key="1">
    <citation type="submission" date="2024-04" db="EMBL/GenBank/DDBJ databases">
        <title>Human intestinal bacterial collection.</title>
        <authorList>
            <person name="Pauvert C."/>
            <person name="Hitch T.C.A."/>
            <person name="Clavel T."/>
        </authorList>
    </citation>
    <scope>NUCLEOTIDE SEQUENCE [LARGE SCALE GENOMIC DNA]</scope>
    <source>
        <strain evidence="12 13">CLA-KB-H42</strain>
    </source>
</reference>
<dbReference type="InterPro" id="IPR019480">
    <property type="entry name" value="Dihydroorotate_DH_Fe-S-bd"/>
</dbReference>
<dbReference type="InterPro" id="IPR017938">
    <property type="entry name" value="Riboflavin_synthase-like_b-brl"/>
</dbReference>
<comment type="cofactor">
    <cofactor evidence="10">
        <name>[2Fe-2S] cluster</name>
        <dbReference type="ChEBI" id="CHEBI:190135"/>
    </cofactor>
</comment>
<evidence type="ECO:0000256" key="6">
    <source>
        <dbReference type="ARBA" id="ARBA00022827"/>
    </source>
</evidence>
<evidence type="ECO:0000256" key="5">
    <source>
        <dbReference type="ARBA" id="ARBA00022723"/>
    </source>
</evidence>
<dbReference type="InterPro" id="IPR012165">
    <property type="entry name" value="Cyt_c3_hydrogenase_gsu"/>
</dbReference>
<protein>
    <submittedName>
        <fullName evidence="12">Dihydroorotate dehydrogenase electron transfer subunit</fullName>
    </submittedName>
</protein>
<keyword evidence="9" id="KW-0411">Iron-sulfur</keyword>
<dbReference type="InterPro" id="IPR001433">
    <property type="entry name" value="OxRdtase_FAD/NAD-bd"/>
</dbReference>
<comment type="caution">
    <text evidence="12">The sequence shown here is derived from an EMBL/GenBank/DDBJ whole genome shotgun (WGS) entry which is preliminary data.</text>
</comment>
<evidence type="ECO:0000256" key="10">
    <source>
        <dbReference type="ARBA" id="ARBA00034078"/>
    </source>
</evidence>
<keyword evidence="7" id="KW-0249">Electron transport</keyword>
<evidence type="ECO:0000256" key="7">
    <source>
        <dbReference type="ARBA" id="ARBA00022982"/>
    </source>
</evidence>
<keyword evidence="3" id="KW-0285">Flavoprotein</keyword>
<dbReference type="PROSITE" id="PS51384">
    <property type="entry name" value="FAD_FR"/>
    <property type="match status" value="1"/>
</dbReference>
<evidence type="ECO:0000256" key="1">
    <source>
        <dbReference type="ARBA" id="ARBA00006422"/>
    </source>
</evidence>
<dbReference type="Gene3D" id="2.10.240.10">
    <property type="entry name" value="Dihydroorotate dehydrogenase, electron transfer subunit"/>
    <property type="match status" value="1"/>
</dbReference>
<dbReference type="SUPFAM" id="SSF63380">
    <property type="entry name" value="Riboflavin synthase domain-like"/>
    <property type="match status" value="1"/>
</dbReference>
<dbReference type="InterPro" id="IPR037117">
    <property type="entry name" value="Dihydroorotate_DH_ele_sf"/>
</dbReference>
<name>A0ABV1JBZ9_9ACTN</name>
<dbReference type="SUPFAM" id="SSF52343">
    <property type="entry name" value="Ferredoxin reductase-like, C-terminal NADP-linked domain"/>
    <property type="match status" value="1"/>
</dbReference>
<dbReference type="InterPro" id="IPR008333">
    <property type="entry name" value="Cbr1-like_FAD-bd_dom"/>
</dbReference>
<keyword evidence="4" id="KW-0001">2Fe-2S</keyword>
<comment type="similarity">
    <text evidence="1">Belongs to the PyrK family.</text>
</comment>
<evidence type="ECO:0000313" key="12">
    <source>
        <dbReference type="EMBL" id="MEQ3362596.1"/>
    </source>
</evidence>
<dbReference type="InterPro" id="IPR039261">
    <property type="entry name" value="FNR_nucleotide-bd"/>
</dbReference>
<feature type="domain" description="FAD-binding FR-type" evidence="11">
    <location>
        <begin position="3"/>
        <end position="104"/>
    </location>
</feature>
<evidence type="ECO:0000256" key="4">
    <source>
        <dbReference type="ARBA" id="ARBA00022714"/>
    </source>
</evidence>